<sequence>MLLNPASEASVLVTIRQHLLEEPAAAEARPADESFGSLVADQWSGSLPFRTDDADDMVVFGALQDAFAYGWLPDGSFVHVKPEPVRNGARVWLGTYDTAEDAALAYDRAAYRMRGSRALLNFPLRIGGSGDKRPSPAPPEPATSSDSSSSWASGSHKRRKRGEAAAANMAMALVPPPSQLNRPAQPWFPAAPVEQAAMAPRVEQLVV</sequence>
<dbReference type="InterPro" id="IPR044808">
    <property type="entry name" value="ERF_plant"/>
</dbReference>
<dbReference type="GO" id="GO:0009873">
    <property type="term" value="P:ethylene-activated signaling pathway"/>
    <property type="evidence" value="ECO:0007669"/>
    <property type="project" value="InterPro"/>
</dbReference>
<dbReference type="GO" id="GO:0003677">
    <property type="term" value="F:DNA binding"/>
    <property type="evidence" value="ECO:0007669"/>
    <property type="project" value="UniProtKB-KW"/>
</dbReference>
<evidence type="ECO:0000259" key="7">
    <source>
        <dbReference type="PROSITE" id="PS51032"/>
    </source>
</evidence>
<gene>
    <name evidence="8" type="primary">ERF1</name>
    <name evidence="8" type="ORF">Zm00014a_003673</name>
</gene>
<dbReference type="Gene3D" id="3.30.730.10">
    <property type="entry name" value="AP2/ERF domain"/>
    <property type="match status" value="1"/>
</dbReference>
<proteinExistence type="predicted"/>
<evidence type="ECO:0000256" key="6">
    <source>
        <dbReference type="SAM" id="MobiDB-lite"/>
    </source>
</evidence>
<evidence type="ECO:0000256" key="2">
    <source>
        <dbReference type="ARBA" id="ARBA00023015"/>
    </source>
</evidence>
<keyword evidence="4" id="KW-0804">Transcription</keyword>
<reference evidence="8" key="1">
    <citation type="journal article" date="2018" name="Nat. Genet.">
        <title>Extensive intraspecific gene order and gene structural variations between Mo17 and other maize genomes.</title>
        <authorList>
            <person name="Sun S."/>
            <person name="Zhou Y."/>
            <person name="Chen J."/>
            <person name="Shi J."/>
            <person name="Zhao H."/>
            <person name="Zhao H."/>
            <person name="Song W."/>
            <person name="Zhang M."/>
            <person name="Cui Y."/>
            <person name="Dong X."/>
            <person name="Liu H."/>
            <person name="Ma X."/>
            <person name="Jiao Y."/>
            <person name="Wang B."/>
            <person name="Wei X."/>
            <person name="Stein J.C."/>
            <person name="Glaubitz J.C."/>
            <person name="Lu F."/>
            <person name="Yu G."/>
            <person name="Liang C."/>
            <person name="Fengler K."/>
            <person name="Li B."/>
            <person name="Rafalski A."/>
            <person name="Schnable P.S."/>
            <person name="Ware D.H."/>
            <person name="Buckler E.S."/>
            <person name="Lai J."/>
        </authorList>
    </citation>
    <scope>NUCLEOTIDE SEQUENCE [LARGE SCALE GENOMIC DNA]</scope>
    <source>
        <tissue evidence="8">Seedling</tissue>
    </source>
</reference>
<evidence type="ECO:0000313" key="8">
    <source>
        <dbReference type="EMBL" id="PWZ45704.1"/>
    </source>
</evidence>
<accession>A0A3L6GB08</accession>
<dbReference type="Proteomes" id="UP000251960">
    <property type="component" value="Chromosome 10"/>
</dbReference>
<dbReference type="PROSITE" id="PS51032">
    <property type="entry name" value="AP2_ERF"/>
    <property type="match status" value="1"/>
</dbReference>
<dbReference type="AlphaFoldDB" id="A0A3L6GB08"/>
<dbReference type="Pfam" id="PF00847">
    <property type="entry name" value="AP2"/>
    <property type="match status" value="1"/>
</dbReference>
<comment type="caution">
    <text evidence="8">The sequence shown here is derived from an EMBL/GenBank/DDBJ whole genome shotgun (WGS) entry which is preliminary data.</text>
</comment>
<keyword evidence="2" id="KW-0805">Transcription regulation</keyword>
<dbReference type="GO" id="GO:0003700">
    <property type="term" value="F:DNA-binding transcription factor activity"/>
    <property type="evidence" value="ECO:0007669"/>
    <property type="project" value="InterPro"/>
</dbReference>
<dbReference type="InterPro" id="IPR001471">
    <property type="entry name" value="AP2/ERF_dom"/>
</dbReference>
<evidence type="ECO:0000256" key="3">
    <source>
        <dbReference type="ARBA" id="ARBA00023125"/>
    </source>
</evidence>
<dbReference type="GO" id="GO:0005634">
    <property type="term" value="C:nucleus"/>
    <property type="evidence" value="ECO:0007669"/>
    <property type="project" value="UniProtKB-SubCell"/>
</dbReference>
<dbReference type="ExpressionAtlas" id="A0A3L6GB08">
    <property type="expression patterns" value="baseline and differential"/>
</dbReference>
<feature type="compositionally biased region" description="Low complexity" evidence="6">
    <location>
        <begin position="142"/>
        <end position="154"/>
    </location>
</feature>
<evidence type="ECO:0000256" key="5">
    <source>
        <dbReference type="ARBA" id="ARBA00023242"/>
    </source>
</evidence>
<evidence type="ECO:0000256" key="4">
    <source>
        <dbReference type="ARBA" id="ARBA00023163"/>
    </source>
</evidence>
<dbReference type="InterPro" id="IPR036955">
    <property type="entry name" value="AP2/ERF_dom_sf"/>
</dbReference>
<name>A0A3L6GB08_MAIZE</name>
<feature type="domain" description="AP2/ERF" evidence="7">
    <location>
        <begin position="58"/>
        <end position="123"/>
    </location>
</feature>
<feature type="region of interest" description="Disordered" evidence="6">
    <location>
        <begin position="125"/>
        <end position="186"/>
    </location>
</feature>
<dbReference type="PANTHER" id="PTHR31190:SF287">
    <property type="entry name" value="DEVELOPMENT RELATED ERF PROTEIN"/>
    <property type="match status" value="1"/>
</dbReference>
<dbReference type="CDD" id="cd00018">
    <property type="entry name" value="AP2"/>
    <property type="match status" value="1"/>
</dbReference>
<dbReference type="SUPFAM" id="SSF54171">
    <property type="entry name" value="DNA-binding domain"/>
    <property type="match status" value="1"/>
</dbReference>
<organism evidence="8">
    <name type="scientific">Zea mays</name>
    <name type="common">Maize</name>
    <dbReference type="NCBI Taxonomy" id="4577"/>
    <lineage>
        <taxon>Eukaryota</taxon>
        <taxon>Viridiplantae</taxon>
        <taxon>Streptophyta</taxon>
        <taxon>Embryophyta</taxon>
        <taxon>Tracheophyta</taxon>
        <taxon>Spermatophyta</taxon>
        <taxon>Magnoliopsida</taxon>
        <taxon>Liliopsida</taxon>
        <taxon>Poales</taxon>
        <taxon>Poaceae</taxon>
        <taxon>PACMAD clade</taxon>
        <taxon>Panicoideae</taxon>
        <taxon>Andropogonodae</taxon>
        <taxon>Andropogoneae</taxon>
        <taxon>Tripsacinae</taxon>
        <taxon>Zea</taxon>
    </lineage>
</organism>
<dbReference type="InterPro" id="IPR016177">
    <property type="entry name" value="DNA-bd_dom_sf"/>
</dbReference>
<dbReference type="EMBL" id="NCVQ01000002">
    <property type="protein sequence ID" value="PWZ45704.1"/>
    <property type="molecule type" value="Genomic_DNA"/>
</dbReference>
<keyword evidence="3" id="KW-0238">DNA-binding</keyword>
<dbReference type="SMART" id="SM00380">
    <property type="entry name" value="AP2"/>
    <property type="match status" value="1"/>
</dbReference>
<dbReference type="PANTHER" id="PTHR31190">
    <property type="entry name" value="DNA-BINDING DOMAIN"/>
    <property type="match status" value="1"/>
</dbReference>
<comment type="subcellular location">
    <subcellularLocation>
        <location evidence="1">Nucleus</location>
    </subcellularLocation>
</comment>
<evidence type="ECO:0000256" key="1">
    <source>
        <dbReference type="ARBA" id="ARBA00004123"/>
    </source>
</evidence>
<keyword evidence="5" id="KW-0539">Nucleus</keyword>
<protein>
    <submittedName>
        <fullName evidence="8">Ethylene-responsive transcription factor 1</fullName>
    </submittedName>
</protein>